<name>A0ABQ8F4J5_9FUNG</name>
<dbReference type="InterPro" id="IPR035952">
    <property type="entry name" value="Rhomboid-like_sf"/>
</dbReference>
<evidence type="ECO:0000256" key="3">
    <source>
        <dbReference type="ARBA" id="ARBA00022692"/>
    </source>
</evidence>
<keyword evidence="3 7" id="KW-0812">Transmembrane</keyword>
<evidence type="ECO:0000313" key="10">
    <source>
        <dbReference type="Proteomes" id="UP001648503"/>
    </source>
</evidence>
<keyword evidence="5 7" id="KW-1133">Transmembrane helix</keyword>
<reference evidence="9 10" key="1">
    <citation type="submission" date="2021-02" db="EMBL/GenBank/DDBJ databases">
        <title>Variation within the Batrachochytrium salamandrivorans European outbreak.</title>
        <authorList>
            <person name="Kelly M."/>
            <person name="Pasmans F."/>
            <person name="Shea T.P."/>
            <person name="Munoz J.F."/>
            <person name="Carranza S."/>
            <person name="Cuomo C.A."/>
            <person name="Martel A."/>
        </authorList>
    </citation>
    <scope>NUCLEOTIDE SEQUENCE [LARGE SCALE GENOMIC DNA]</scope>
    <source>
        <strain evidence="9 10">AMFP18/2</strain>
    </source>
</reference>
<keyword evidence="10" id="KW-1185">Reference proteome</keyword>
<dbReference type="Pfam" id="PF01694">
    <property type="entry name" value="Rhomboid"/>
    <property type="match status" value="1"/>
</dbReference>
<dbReference type="PANTHER" id="PTHR43731:SF14">
    <property type="entry name" value="PRESENILIN-ASSOCIATED RHOMBOID-LIKE PROTEIN, MITOCHONDRIAL"/>
    <property type="match status" value="1"/>
</dbReference>
<dbReference type="InterPro" id="IPR050925">
    <property type="entry name" value="Rhomboid_protease_S54"/>
</dbReference>
<organism evidence="9 10">
    <name type="scientific">Batrachochytrium salamandrivorans</name>
    <dbReference type="NCBI Taxonomy" id="1357716"/>
    <lineage>
        <taxon>Eukaryota</taxon>
        <taxon>Fungi</taxon>
        <taxon>Fungi incertae sedis</taxon>
        <taxon>Chytridiomycota</taxon>
        <taxon>Chytridiomycota incertae sedis</taxon>
        <taxon>Chytridiomycetes</taxon>
        <taxon>Rhizophydiales</taxon>
        <taxon>Rhizophydiales incertae sedis</taxon>
        <taxon>Batrachochytrium</taxon>
    </lineage>
</organism>
<protein>
    <recommendedName>
        <fullName evidence="8">Peptidase S54 rhomboid domain-containing protein</fullName>
    </recommendedName>
</protein>
<dbReference type="PANTHER" id="PTHR43731">
    <property type="entry name" value="RHOMBOID PROTEASE"/>
    <property type="match status" value="1"/>
</dbReference>
<dbReference type="Proteomes" id="UP001648503">
    <property type="component" value="Unassembled WGS sequence"/>
</dbReference>
<feature type="domain" description="Peptidase S54 rhomboid" evidence="8">
    <location>
        <begin position="240"/>
        <end position="404"/>
    </location>
</feature>
<evidence type="ECO:0000259" key="8">
    <source>
        <dbReference type="Pfam" id="PF01694"/>
    </source>
</evidence>
<evidence type="ECO:0000256" key="7">
    <source>
        <dbReference type="SAM" id="Phobius"/>
    </source>
</evidence>
<feature type="transmembrane region" description="Helical" evidence="7">
    <location>
        <begin position="191"/>
        <end position="209"/>
    </location>
</feature>
<evidence type="ECO:0000313" key="9">
    <source>
        <dbReference type="EMBL" id="KAH6592018.1"/>
    </source>
</evidence>
<dbReference type="SUPFAM" id="SSF144091">
    <property type="entry name" value="Rhomboid-like"/>
    <property type="match status" value="1"/>
</dbReference>
<dbReference type="Gene3D" id="1.20.1540.10">
    <property type="entry name" value="Rhomboid-like"/>
    <property type="match status" value="1"/>
</dbReference>
<comment type="similarity">
    <text evidence="2">Belongs to the peptidase S54 family.</text>
</comment>
<gene>
    <name evidence="9" type="ORF">BASA50_008301</name>
</gene>
<feature type="transmembrane region" description="Helical" evidence="7">
    <location>
        <begin position="351"/>
        <end position="374"/>
    </location>
</feature>
<feature type="transmembrane region" description="Helical" evidence="7">
    <location>
        <begin position="386"/>
        <end position="404"/>
    </location>
</feature>
<proteinExistence type="inferred from homology"/>
<evidence type="ECO:0000256" key="4">
    <source>
        <dbReference type="ARBA" id="ARBA00022801"/>
    </source>
</evidence>
<keyword evidence="4" id="KW-0378">Hydrolase</keyword>
<accession>A0ABQ8F4J5</accession>
<dbReference type="InterPro" id="IPR022764">
    <property type="entry name" value="Peptidase_S54_rhomboid_dom"/>
</dbReference>
<feature type="transmembrane region" description="Helical" evidence="7">
    <location>
        <begin position="281"/>
        <end position="303"/>
    </location>
</feature>
<evidence type="ECO:0000256" key="6">
    <source>
        <dbReference type="ARBA" id="ARBA00023136"/>
    </source>
</evidence>
<feature type="transmembrane region" description="Helical" evidence="7">
    <location>
        <begin position="242"/>
        <end position="269"/>
    </location>
</feature>
<keyword evidence="6 7" id="KW-0472">Membrane</keyword>
<feature type="transmembrane region" description="Helical" evidence="7">
    <location>
        <begin position="323"/>
        <end position="344"/>
    </location>
</feature>
<sequence>MAALRGSSLALVHCFQSNRGAIGTGASMHLIAQASLSSLAATRGCTSASIYPFPSSRFLTSFTMQPKTELHLSSWMQPHITKLATLRSHTVVINGGRAIPNNSVRYSAHPIHTMLRHGTWPPSNTHPLKDLVKPSDRVHSFRGSMISCTTVGLARYYSQWSSQGSSRNSRYGKMLLPNNSFLKSVPDWQKVFAVILTINVAVFLLWQNANFVASEHHDGSQLKWMRDHFSLTTNGIFVDGRIWTAITCGFSHITALHLGMNMFVLYSFIETMVSTLGVRRFAWVYISAGIGSSIVSILSMAYKQSSEYQQRRRNPFSFKDSPFYVYQSVGASGCISGLLTLFVLNYPRSTILLFFVVPLPAWVIGGGVVAYDLYNTVRGSSRNIDSAGHLGGALVGLVWWLAMARRGRIRY</sequence>
<evidence type="ECO:0000256" key="5">
    <source>
        <dbReference type="ARBA" id="ARBA00022989"/>
    </source>
</evidence>
<dbReference type="EMBL" id="JAFCIX010000391">
    <property type="protein sequence ID" value="KAH6592018.1"/>
    <property type="molecule type" value="Genomic_DNA"/>
</dbReference>
<evidence type="ECO:0000256" key="2">
    <source>
        <dbReference type="ARBA" id="ARBA00009045"/>
    </source>
</evidence>
<comment type="subcellular location">
    <subcellularLocation>
        <location evidence="1">Membrane</location>
        <topology evidence="1">Multi-pass membrane protein</topology>
    </subcellularLocation>
</comment>
<evidence type="ECO:0000256" key="1">
    <source>
        <dbReference type="ARBA" id="ARBA00004141"/>
    </source>
</evidence>
<comment type="caution">
    <text evidence="9">The sequence shown here is derived from an EMBL/GenBank/DDBJ whole genome shotgun (WGS) entry which is preliminary data.</text>
</comment>